<evidence type="ECO:0000259" key="3">
    <source>
        <dbReference type="Pfam" id="PF11611"/>
    </source>
</evidence>
<organism evidence="4 5">
    <name type="scientific">Haloarcula salinisoli</name>
    <dbReference type="NCBI Taxonomy" id="2487746"/>
    <lineage>
        <taxon>Archaea</taxon>
        <taxon>Methanobacteriati</taxon>
        <taxon>Methanobacteriota</taxon>
        <taxon>Stenosarchaea group</taxon>
        <taxon>Halobacteria</taxon>
        <taxon>Halobacteriales</taxon>
        <taxon>Haloarculaceae</taxon>
        <taxon>Haloarcula</taxon>
    </lineage>
</organism>
<keyword evidence="5" id="KW-1185">Reference proteome</keyword>
<dbReference type="Proteomes" id="UP000783863">
    <property type="component" value="Unassembled WGS sequence"/>
</dbReference>
<evidence type="ECO:0000313" key="5">
    <source>
        <dbReference type="Proteomes" id="UP000783863"/>
    </source>
</evidence>
<dbReference type="InterPro" id="IPR029050">
    <property type="entry name" value="Immunoprotect_excell_Ig-like"/>
</dbReference>
<comment type="caution">
    <text evidence="4">The sequence shown here is derived from an EMBL/GenBank/DDBJ whole genome shotgun (WGS) entry which is preliminary data.</text>
</comment>
<dbReference type="Gene3D" id="2.60.40.1240">
    <property type="match status" value="2"/>
</dbReference>
<evidence type="ECO:0000256" key="1">
    <source>
        <dbReference type="ARBA" id="ARBA00022729"/>
    </source>
</evidence>
<reference evidence="4" key="1">
    <citation type="submission" date="2021-06" db="EMBL/GenBank/DDBJ databases">
        <title>Halomicroarcula sp. F24A a new haloarchaeum isolated from saline soil.</title>
        <authorList>
            <person name="Duran-Viseras A."/>
            <person name="Sanchez-Porro C."/>
            <person name="Ventosa A."/>
        </authorList>
    </citation>
    <scope>NUCLEOTIDE SEQUENCE</scope>
    <source>
        <strain evidence="4">F24A</strain>
    </source>
</reference>
<feature type="compositionally biased region" description="Acidic residues" evidence="2">
    <location>
        <begin position="32"/>
        <end position="44"/>
    </location>
</feature>
<sequence length="337" mass="36216">MDLRRRQLCKYVVVSGLAGGAGCQTSGPAVETVEEPDSDSDLDANEPVKTIDREFGEAVRLKSGDGEQLAVTPTNARLASVFFEGESADISSVEPETRGQVFLEIAIDVENTGGGVTDLPDEISFRADGSEYGFDEYANPRGSYDELENISPGSTYEALVTFEIPVTASEGELVLSSEHSFDTIVNWSLDLDTVTRDPGDYTDLSIGTGVTVGRTGPQFSFTVASVETMQEYTYTSSGQSETHVADDGKQFVRVTVSAENTGTGRVKLPRPSVFTLIAGSSQYEHSAYGVRGETYTGGLLSEGVQTEAELLFEIPEDHDPSRVEIELVDGLLGTWTV</sequence>
<accession>A0A8J7YFS9</accession>
<proteinExistence type="predicted"/>
<protein>
    <submittedName>
        <fullName evidence="4">DUF4352 domain-containing protein</fullName>
    </submittedName>
</protein>
<dbReference type="PROSITE" id="PS51257">
    <property type="entry name" value="PROKAR_LIPOPROTEIN"/>
    <property type="match status" value="1"/>
</dbReference>
<evidence type="ECO:0000256" key="2">
    <source>
        <dbReference type="SAM" id="MobiDB-lite"/>
    </source>
</evidence>
<dbReference type="InterPro" id="IPR029051">
    <property type="entry name" value="DUF4352"/>
</dbReference>
<keyword evidence="1" id="KW-0732">Signal</keyword>
<name>A0A8J7YFS9_9EURY</name>
<dbReference type="Pfam" id="PF11611">
    <property type="entry name" value="DUF4352"/>
    <property type="match status" value="1"/>
</dbReference>
<feature type="region of interest" description="Disordered" evidence="2">
    <location>
        <begin position="24"/>
        <end position="45"/>
    </location>
</feature>
<dbReference type="RefSeq" id="WP_220586804.1">
    <property type="nucleotide sequence ID" value="NZ_RKLQ01000001.1"/>
</dbReference>
<dbReference type="EMBL" id="RKLQ01000001">
    <property type="protein sequence ID" value="MBX0302568.1"/>
    <property type="molecule type" value="Genomic_DNA"/>
</dbReference>
<gene>
    <name evidence="4" type="ORF">EGD98_02655</name>
</gene>
<dbReference type="AlphaFoldDB" id="A0A8J7YFS9"/>
<evidence type="ECO:0000313" key="4">
    <source>
        <dbReference type="EMBL" id="MBX0302568.1"/>
    </source>
</evidence>
<feature type="domain" description="DUF4352" evidence="3">
    <location>
        <begin position="218"/>
        <end position="325"/>
    </location>
</feature>